<keyword evidence="1" id="KW-1133">Transmembrane helix</keyword>
<dbReference type="EMBL" id="BACI01000092">
    <property type="protein sequence ID" value="GAA13757.1"/>
    <property type="molecule type" value="Genomic_DNA"/>
</dbReference>
<keyword evidence="1" id="KW-0812">Transmembrane</keyword>
<comment type="caution">
    <text evidence="3">The sequence shown here is derived from an EMBL/GenBank/DDBJ whole genome shotgun (WGS) entry which is preliminary data.</text>
</comment>
<dbReference type="PANTHER" id="PTHR45138">
    <property type="entry name" value="REGULATORY COMPONENTS OF SENSORY TRANSDUCTION SYSTEM"/>
    <property type="match status" value="1"/>
</dbReference>
<dbReference type="Proteomes" id="UP000003558">
    <property type="component" value="Unassembled WGS sequence"/>
</dbReference>
<reference evidence="3 4" key="1">
    <citation type="submission" date="2011-05" db="EMBL/GenBank/DDBJ databases">
        <title>Whole genome shotgun sequence of Gordonia alkanivorans NBRC 16433.</title>
        <authorList>
            <person name="Hosoyama A."/>
            <person name="Nakamura S."/>
            <person name="Takarada H."/>
            <person name="Tsuchikane K."/>
            <person name="Yamazaki S."/>
            <person name="Fujita N."/>
        </authorList>
    </citation>
    <scope>NUCLEOTIDE SEQUENCE [LARGE SCALE GENOMIC DNA]</scope>
    <source>
        <strain evidence="3 4">NBRC 16433</strain>
    </source>
</reference>
<evidence type="ECO:0000256" key="1">
    <source>
        <dbReference type="SAM" id="Phobius"/>
    </source>
</evidence>
<dbReference type="InterPro" id="IPR050469">
    <property type="entry name" value="Diguanylate_Cyclase"/>
</dbReference>
<evidence type="ECO:0000313" key="3">
    <source>
        <dbReference type="EMBL" id="GAA13757.1"/>
    </source>
</evidence>
<organism evidence="3 4">
    <name type="scientific">Gordonia alkanivorans NBRC 16433</name>
    <dbReference type="NCBI Taxonomy" id="1027371"/>
    <lineage>
        <taxon>Bacteria</taxon>
        <taxon>Bacillati</taxon>
        <taxon>Actinomycetota</taxon>
        <taxon>Actinomycetes</taxon>
        <taxon>Mycobacteriales</taxon>
        <taxon>Gordoniaceae</taxon>
        <taxon>Gordonia</taxon>
    </lineage>
</organism>
<dbReference type="InterPro" id="IPR043128">
    <property type="entry name" value="Rev_trsase/Diguanyl_cyclase"/>
</dbReference>
<dbReference type="SUPFAM" id="SSF55073">
    <property type="entry name" value="Nucleotide cyclase"/>
    <property type="match status" value="1"/>
</dbReference>
<feature type="domain" description="GGDEF" evidence="2">
    <location>
        <begin position="258"/>
        <end position="394"/>
    </location>
</feature>
<dbReference type="InterPro" id="IPR000160">
    <property type="entry name" value="GGDEF_dom"/>
</dbReference>
<evidence type="ECO:0000259" key="2">
    <source>
        <dbReference type="PROSITE" id="PS50887"/>
    </source>
</evidence>
<dbReference type="PANTHER" id="PTHR45138:SF9">
    <property type="entry name" value="DIGUANYLATE CYCLASE DGCM-RELATED"/>
    <property type="match status" value="1"/>
</dbReference>
<dbReference type="InterPro" id="IPR029787">
    <property type="entry name" value="Nucleotide_cyclase"/>
</dbReference>
<gene>
    <name evidence="3" type="ORF">GOALK_092_00210</name>
</gene>
<dbReference type="RefSeq" id="WP_006359855.1">
    <property type="nucleotide sequence ID" value="NZ_BACI01000092.1"/>
</dbReference>
<protein>
    <recommendedName>
        <fullName evidence="2">GGDEF domain-containing protein</fullName>
    </recommendedName>
</protein>
<keyword evidence="1" id="KW-0472">Membrane</keyword>
<feature type="transmembrane region" description="Helical" evidence="1">
    <location>
        <begin position="192"/>
        <end position="211"/>
    </location>
</feature>
<proteinExistence type="predicted"/>
<dbReference type="AlphaFoldDB" id="F9VYR8"/>
<dbReference type="CDD" id="cd01949">
    <property type="entry name" value="GGDEF"/>
    <property type="match status" value="1"/>
</dbReference>
<dbReference type="STRING" id="1027371.GOALK_092_00210"/>
<feature type="transmembrane region" description="Helical" evidence="1">
    <location>
        <begin position="121"/>
        <end position="138"/>
    </location>
</feature>
<evidence type="ECO:0000313" key="4">
    <source>
        <dbReference type="Proteomes" id="UP000003558"/>
    </source>
</evidence>
<dbReference type="SMART" id="SM00267">
    <property type="entry name" value="GGDEF"/>
    <property type="match status" value="1"/>
</dbReference>
<accession>F9VYR8</accession>
<dbReference type="Pfam" id="PF00990">
    <property type="entry name" value="GGDEF"/>
    <property type="match status" value="1"/>
</dbReference>
<name>F9VYR8_9ACTN</name>
<feature type="transmembrane region" description="Helical" evidence="1">
    <location>
        <begin position="166"/>
        <end position="186"/>
    </location>
</feature>
<dbReference type="PROSITE" id="PS50887">
    <property type="entry name" value="GGDEF"/>
    <property type="match status" value="1"/>
</dbReference>
<dbReference type="Gene3D" id="3.30.70.270">
    <property type="match status" value="1"/>
</dbReference>
<dbReference type="eggNOG" id="COG2199">
    <property type="taxonomic scope" value="Bacteria"/>
</dbReference>
<dbReference type="NCBIfam" id="TIGR00254">
    <property type="entry name" value="GGDEF"/>
    <property type="match status" value="1"/>
</dbReference>
<sequence length="402" mass="43047">MEETVGRSPRSTPFGGLGRDSITAEIARRSGLYDETLDVLRQLRLRERHIRYTIAGLVLIFGVVGALGLFTPSGAQGSLWRSLILGTAAATTIPTAIAVSRVHLGVMWWTKKSHVRGFNDAFVAYADIGVAVCLFAVADPRLALYFSALFAVIGSYSAHFVRARVVYLHLALSSAVTCTLGVLAWLDGAPPVPAFAATLALLVAVSGTVTLHQGYTSDLQRSLKHQLRMANTDPLTGLLNRRGFILATTTLLRRGPGDRFALVIADVDRFKRINDDHGHAVGDAVLQQVADILQGAVPEPAVVARLGGDEFAIAARLDEQAVRAVAEDIRGQPVDAGDGEWATVSLGIAVGPLHSEHMTDEDATERIRRDFALADDALFEAKAKRRGTYAVVPTTPTGSRPG</sequence>
<feature type="transmembrane region" description="Helical" evidence="1">
    <location>
        <begin position="83"/>
        <end position="109"/>
    </location>
</feature>
<feature type="transmembrane region" description="Helical" evidence="1">
    <location>
        <begin position="50"/>
        <end position="71"/>
    </location>
</feature>
<dbReference type="GO" id="GO:0052621">
    <property type="term" value="F:diguanylate cyclase activity"/>
    <property type="evidence" value="ECO:0007669"/>
    <property type="project" value="TreeGrafter"/>
</dbReference>
<feature type="transmembrane region" description="Helical" evidence="1">
    <location>
        <begin position="144"/>
        <end position="161"/>
    </location>
</feature>